<feature type="region of interest" description="Disordered" evidence="8">
    <location>
        <begin position="1037"/>
        <end position="1068"/>
    </location>
</feature>
<dbReference type="GO" id="GO:0005829">
    <property type="term" value="C:cytosol"/>
    <property type="evidence" value="ECO:0007669"/>
    <property type="project" value="TreeGrafter"/>
</dbReference>
<reference evidence="11" key="1">
    <citation type="journal article" date="2023" name="Mol. Phylogenet. Evol.">
        <title>Genome-scale phylogeny and comparative genomics of the fungal order Sordariales.</title>
        <authorList>
            <person name="Hensen N."/>
            <person name="Bonometti L."/>
            <person name="Westerberg I."/>
            <person name="Brannstrom I.O."/>
            <person name="Guillou S."/>
            <person name="Cros-Aarteil S."/>
            <person name="Calhoun S."/>
            <person name="Haridas S."/>
            <person name="Kuo A."/>
            <person name="Mondo S."/>
            <person name="Pangilinan J."/>
            <person name="Riley R."/>
            <person name="LaButti K."/>
            <person name="Andreopoulos B."/>
            <person name="Lipzen A."/>
            <person name="Chen C."/>
            <person name="Yan M."/>
            <person name="Daum C."/>
            <person name="Ng V."/>
            <person name="Clum A."/>
            <person name="Steindorff A."/>
            <person name="Ohm R.A."/>
            <person name="Martin F."/>
            <person name="Silar P."/>
            <person name="Natvig D.O."/>
            <person name="Lalanne C."/>
            <person name="Gautier V."/>
            <person name="Ament-Velasquez S.L."/>
            <person name="Kruys A."/>
            <person name="Hutchinson M.I."/>
            <person name="Powell A.J."/>
            <person name="Barry K."/>
            <person name="Miller A.N."/>
            <person name="Grigoriev I.V."/>
            <person name="Debuchy R."/>
            <person name="Gladieux P."/>
            <person name="Hiltunen Thoren M."/>
            <person name="Johannesson H."/>
        </authorList>
    </citation>
    <scope>NUCLEOTIDE SEQUENCE</scope>
    <source>
        <strain evidence="11">CBS 118394</strain>
    </source>
</reference>
<evidence type="ECO:0000313" key="11">
    <source>
        <dbReference type="EMBL" id="KAK3326506.1"/>
    </source>
</evidence>
<evidence type="ECO:0000256" key="5">
    <source>
        <dbReference type="ARBA" id="ARBA00022786"/>
    </source>
</evidence>
<keyword evidence="12" id="KW-1185">Reference proteome</keyword>
<feature type="domain" description="USP" evidence="10">
    <location>
        <begin position="164"/>
        <end position="595"/>
    </location>
</feature>
<comment type="caution">
    <text evidence="11">The sequence shown here is derived from an EMBL/GenBank/DDBJ whole genome shotgun (WGS) entry which is preliminary data.</text>
</comment>
<dbReference type="InterPro" id="IPR028889">
    <property type="entry name" value="USP"/>
</dbReference>
<dbReference type="InterPro" id="IPR001394">
    <property type="entry name" value="Peptidase_C19_UCH"/>
</dbReference>
<protein>
    <recommendedName>
        <fullName evidence="3">ubiquitinyl hydrolase 1</fullName>
        <ecNumber evidence="3">3.4.19.12</ecNumber>
    </recommendedName>
</protein>
<feature type="compositionally biased region" description="Basic and acidic residues" evidence="8">
    <location>
        <begin position="738"/>
        <end position="790"/>
    </location>
</feature>
<reference evidence="11" key="2">
    <citation type="submission" date="2023-06" db="EMBL/GenBank/DDBJ databases">
        <authorList>
            <consortium name="Lawrence Berkeley National Laboratory"/>
            <person name="Haridas S."/>
            <person name="Hensen N."/>
            <person name="Bonometti L."/>
            <person name="Westerberg I."/>
            <person name="Brannstrom I.O."/>
            <person name="Guillou S."/>
            <person name="Cros-Aarteil S."/>
            <person name="Calhoun S."/>
            <person name="Kuo A."/>
            <person name="Mondo S."/>
            <person name="Pangilinan J."/>
            <person name="Riley R."/>
            <person name="Labutti K."/>
            <person name="Andreopoulos B."/>
            <person name="Lipzen A."/>
            <person name="Chen C."/>
            <person name="Yanf M."/>
            <person name="Daum C."/>
            <person name="Ng V."/>
            <person name="Clum A."/>
            <person name="Steindorff A."/>
            <person name="Ohm R."/>
            <person name="Martin F."/>
            <person name="Silar P."/>
            <person name="Natvig D."/>
            <person name="Lalanne C."/>
            <person name="Gautier V."/>
            <person name="Ament-Velasquez S.L."/>
            <person name="Kruys A."/>
            <person name="Hutchinson M.I."/>
            <person name="Powell A.J."/>
            <person name="Barry K."/>
            <person name="Miller A.N."/>
            <person name="Grigoriev I.V."/>
            <person name="Debuchy R."/>
            <person name="Gladieux P."/>
            <person name="Thoren M.H."/>
            <person name="Johannesson H."/>
        </authorList>
    </citation>
    <scope>NUCLEOTIDE SEQUENCE</scope>
    <source>
        <strain evidence="11">CBS 118394</strain>
    </source>
</reference>
<dbReference type="PROSITE" id="PS50235">
    <property type="entry name" value="USP_3"/>
    <property type="match status" value="1"/>
</dbReference>
<evidence type="ECO:0000256" key="3">
    <source>
        <dbReference type="ARBA" id="ARBA00012759"/>
    </source>
</evidence>
<dbReference type="EMBL" id="JAUEDM010000002">
    <property type="protein sequence ID" value="KAK3326506.1"/>
    <property type="molecule type" value="Genomic_DNA"/>
</dbReference>
<evidence type="ECO:0000256" key="6">
    <source>
        <dbReference type="ARBA" id="ARBA00022801"/>
    </source>
</evidence>
<evidence type="ECO:0000256" key="7">
    <source>
        <dbReference type="ARBA" id="ARBA00022807"/>
    </source>
</evidence>
<keyword evidence="7" id="KW-0788">Thiol protease</keyword>
<dbReference type="EC" id="3.4.19.12" evidence="3"/>
<dbReference type="Pfam" id="PF00443">
    <property type="entry name" value="UCH"/>
    <property type="match status" value="1"/>
</dbReference>
<dbReference type="GO" id="GO:0006508">
    <property type="term" value="P:proteolysis"/>
    <property type="evidence" value="ECO:0007669"/>
    <property type="project" value="UniProtKB-KW"/>
</dbReference>
<dbReference type="Proteomes" id="UP001283341">
    <property type="component" value="Unassembled WGS sequence"/>
</dbReference>
<dbReference type="SUPFAM" id="SSF54001">
    <property type="entry name" value="Cysteine proteinases"/>
    <property type="match status" value="1"/>
</dbReference>
<feature type="region of interest" description="Disordered" evidence="8">
    <location>
        <begin position="542"/>
        <end position="562"/>
    </location>
</feature>
<dbReference type="AlphaFoldDB" id="A0AAE0MBI9"/>
<proteinExistence type="inferred from homology"/>
<evidence type="ECO:0000256" key="1">
    <source>
        <dbReference type="ARBA" id="ARBA00000707"/>
    </source>
</evidence>
<dbReference type="GO" id="GO:0004843">
    <property type="term" value="F:cysteine-type deubiquitinase activity"/>
    <property type="evidence" value="ECO:0007669"/>
    <property type="project" value="UniProtKB-EC"/>
</dbReference>
<evidence type="ECO:0000259" key="10">
    <source>
        <dbReference type="PROSITE" id="PS50235"/>
    </source>
</evidence>
<dbReference type="GO" id="GO:0016579">
    <property type="term" value="P:protein deubiquitination"/>
    <property type="evidence" value="ECO:0007669"/>
    <property type="project" value="InterPro"/>
</dbReference>
<dbReference type="PROSITE" id="PS00973">
    <property type="entry name" value="USP_2"/>
    <property type="match status" value="1"/>
</dbReference>
<feature type="region of interest" description="Disordered" evidence="8">
    <location>
        <begin position="886"/>
        <end position="928"/>
    </location>
</feature>
<dbReference type="PANTHER" id="PTHR24006">
    <property type="entry name" value="UBIQUITIN CARBOXYL-TERMINAL HYDROLASE"/>
    <property type="match status" value="1"/>
</dbReference>
<dbReference type="PANTHER" id="PTHR24006:SF888">
    <property type="entry name" value="UBIQUITIN CARBOXYL-TERMINAL HYDROLASE 30"/>
    <property type="match status" value="1"/>
</dbReference>
<name>A0AAE0MBI9_9PEZI</name>
<evidence type="ECO:0000313" key="12">
    <source>
        <dbReference type="Proteomes" id="UP001283341"/>
    </source>
</evidence>
<feature type="transmembrane region" description="Helical" evidence="9">
    <location>
        <begin position="38"/>
        <end position="59"/>
    </location>
</feature>
<accession>A0AAE0MBI9</accession>
<evidence type="ECO:0000256" key="9">
    <source>
        <dbReference type="SAM" id="Phobius"/>
    </source>
</evidence>
<feature type="region of interest" description="Disordered" evidence="8">
    <location>
        <begin position="603"/>
        <end position="622"/>
    </location>
</feature>
<dbReference type="InterPro" id="IPR050164">
    <property type="entry name" value="Peptidase_C19"/>
</dbReference>
<gene>
    <name evidence="11" type="ORF">B0H66DRAFT_530510</name>
</gene>
<keyword evidence="9" id="KW-0812">Transmembrane</keyword>
<dbReference type="GO" id="GO:0005634">
    <property type="term" value="C:nucleus"/>
    <property type="evidence" value="ECO:0007669"/>
    <property type="project" value="TreeGrafter"/>
</dbReference>
<dbReference type="Gene3D" id="3.90.70.10">
    <property type="entry name" value="Cysteine proteinases"/>
    <property type="match status" value="1"/>
</dbReference>
<comment type="catalytic activity">
    <reaction evidence="1">
        <text>Thiol-dependent hydrolysis of ester, thioester, amide, peptide and isopeptide bonds formed by the C-terminal Gly of ubiquitin (a 76-residue protein attached to proteins as an intracellular targeting signal).</text>
        <dbReference type="EC" id="3.4.19.12"/>
    </reaction>
</comment>
<keyword evidence="9" id="KW-0472">Membrane</keyword>
<keyword evidence="9" id="KW-1133">Transmembrane helix</keyword>
<keyword evidence="4" id="KW-0645">Protease</keyword>
<keyword evidence="6" id="KW-0378">Hydrolase</keyword>
<feature type="compositionally biased region" description="Polar residues" evidence="8">
    <location>
        <begin position="281"/>
        <end position="301"/>
    </location>
</feature>
<evidence type="ECO:0000256" key="2">
    <source>
        <dbReference type="ARBA" id="ARBA00009085"/>
    </source>
</evidence>
<sequence length="1068" mass="120096">MNSDTRRMQNPYPHEPEVHGPYNLYQPYYSYAGLWDRLGNLAVVVPAVVLALTVVYQFGVQQGALAPLSTFLWDLLVSAIPARVLYAIDRLLNPPLFPRHMLPTQSRAHDAYDHVAKSHVLQRLLGIDKHRTIIQSVSQAGRSTFSVPFGVALRTITMAPNQPPGLPNATGKECFHNSILQGLSIFKAYTAYLSSVSTKQHKAGNATPIADTLRSILVDLANPVNNGKVFKVKEPLRLLPTTDEQDAHEYYLSLCLVVKEELLKPAPVSLALTDYKQYNSPNDDSAGTQHGSGSGCSSQPAGSGARPEPDLGRNPLQGFEMHRTTCLKCKYCPAYRSVPYFSITLLLSPGRKVTSLEASLNAYTALGIVEKVDCSKCTILEAYSALKKPDSRSADNTHPSIEKIREAIENEDYDDETVEKCGILKQVKSSKTQQVSFSRFPNVLVFHINRSMMEGTKARKLRGKFEYPPKFDFGPWQVGSAGQLAEEVEEWPTDPTASMAARDQQASKIKGQIYQLRAVVAHGGEDHSSGHYVCYRQHPESGWTQQTTKGRPQADAPGTDTESFWRLSDLNGYQVSEKKVLEPDEDVFMLFYELSPEIVERSRDVSSPLSHDRTPPIPTGPHVFNLDLVEALCKEESSHPTRAMVELPGATSETENNDPSKISLSESDVESAAKQLVDTSSAEQLKAVGDPGQAIEQSNEENPTPVKEEVTAVANGGQEQQEDKKSKKQQKKQRQAQRKKEEKKQEENEKKRREEERKRLEENMKRDEEAKTREEEEMNPLEKEIKRLEEDKRMMEKKAKLVEERDKMVKEEMEVISKNMREEGLDPDSELGRQEVASRWVKQHKEKNNPVNPVEELEKLHREEEEILEKINRLENRLEEEKSMLAHCEKSEKDAQDTFREYREKTQSKDTDSKEVGGERREEQEKMERKVLERIEKQMDLEIAEATRRVNALRKGQEERRLEREKLDIEKNGRAEVKIRGLARRTLANVEEHGAPPNEIEGIAGRIEAKMKAQGVLPKDRSETLTIARGSAALLDAAATPEDASDSSETLTGEPVAPAGSDLMGFGF</sequence>
<organism evidence="11 12">
    <name type="scientific">Apodospora peruviana</name>
    <dbReference type="NCBI Taxonomy" id="516989"/>
    <lineage>
        <taxon>Eukaryota</taxon>
        <taxon>Fungi</taxon>
        <taxon>Dikarya</taxon>
        <taxon>Ascomycota</taxon>
        <taxon>Pezizomycotina</taxon>
        <taxon>Sordariomycetes</taxon>
        <taxon>Sordariomycetidae</taxon>
        <taxon>Sordariales</taxon>
        <taxon>Lasiosphaeriaceae</taxon>
        <taxon>Apodospora</taxon>
    </lineage>
</organism>
<dbReference type="InterPro" id="IPR018200">
    <property type="entry name" value="USP_CS"/>
</dbReference>
<feature type="compositionally biased region" description="Basic and acidic residues" evidence="8">
    <location>
        <begin position="603"/>
        <end position="614"/>
    </location>
</feature>
<dbReference type="InterPro" id="IPR038765">
    <property type="entry name" value="Papain-like_cys_pep_sf"/>
</dbReference>
<feature type="compositionally biased region" description="Basic residues" evidence="8">
    <location>
        <begin position="726"/>
        <end position="737"/>
    </location>
</feature>
<keyword evidence="5" id="KW-0833">Ubl conjugation pathway</keyword>
<feature type="region of interest" description="Disordered" evidence="8">
    <location>
        <begin position="281"/>
        <end position="316"/>
    </location>
</feature>
<evidence type="ECO:0000256" key="4">
    <source>
        <dbReference type="ARBA" id="ARBA00022670"/>
    </source>
</evidence>
<feature type="region of interest" description="Disordered" evidence="8">
    <location>
        <begin position="646"/>
        <end position="790"/>
    </location>
</feature>
<evidence type="ECO:0000256" key="8">
    <source>
        <dbReference type="SAM" id="MobiDB-lite"/>
    </source>
</evidence>
<comment type="similarity">
    <text evidence="2">Belongs to the peptidase C19 family.</text>
</comment>
<feature type="compositionally biased region" description="Polar residues" evidence="8">
    <location>
        <begin position="651"/>
        <end position="666"/>
    </location>
</feature>